<dbReference type="Gene3D" id="3.90.550.10">
    <property type="entry name" value="Spore Coat Polysaccharide Biosynthesis Protein SpsA, Chain A"/>
    <property type="match status" value="1"/>
</dbReference>
<keyword evidence="19" id="KW-1185">Reference proteome</keyword>
<dbReference type="InterPro" id="IPR018357">
    <property type="entry name" value="Hexapep_transf_CS"/>
</dbReference>
<evidence type="ECO:0000259" key="17">
    <source>
        <dbReference type="Pfam" id="PF25087"/>
    </source>
</evidence>
<dbReference type="EMBL" id="JAGMVJ010000002">
    <property type="protein sequence ID" value="KAH7093129.1"/>
    <property type="molecule type" value="Genomic_DNA"/>
</dbReference>
<feature type="region of interest" description="Disordered" evidence="15">
    <location>
        <begin position="283"/>
        <end position="315"/>
    </location>
</feature>
<dbReference type="Pfam" id="PF25087">
    <property type="entry name" value="GMPPB_C"/>
    <property type="match status" value="1"/>
</dbReference>
<dbReference type="FunFam" id="3.90.550.10:FF:000013">
    <property type="entry name" value="mannose-1-phosphate guanyltransferase beta"/>
    <property type="match status" value="1"/>
</dbReference>
<gene>
    <name evidence="18" type="ORF">FB567DRAFT_433800</name>
</gene>
<dbReference type="InterPro" id="IPR029044">
    <property type="entry name" value="Nucleotide-diphossugar_trans"/>
</dbReference>
<feature type="domain" description="Mannose-1-phosphate guanyltransferase C-terminal" evidence="17">
    <location>
        <begin position="574"/>
        <end position="681"/>
    </location>
</feature>
<evidence type="ECO:0000256" key="1">
    <source>
        <dbReference type="ARBA" id="ARBA00004496"/>
    </source>
</evidence>
<dbReference type="PANTHER" id="PTHR22572">
    <property type="entry name" value="SUGAR-1-PHOSPHATE GUANYL TRANSFERASE"/>
    <property type="match status" value="1"/>
</dbReference>
<dbReference type="OrthoDB" id="1733332at2759"/>
<feature type="domain" description="Nucleotidyl transferase" evidence="16">
    <location>
        <begin position="321"/>
        <end position="551"/>
    </location>
</feature>
<dbReference type="CDD" id="cd06425">
    <property type="entry name" value="M1P_guanylylT_B_like_N"/>
    <property type="match status" value="1"/>
</dbReference>
<dbReference type="GO" id="GO:0071554">
    <property type="term" value="P:cell wall organization or biogenesis"/>
    <property type="evidence" value="ECO:0007669"/>
    <property type="project" value="UniProtKB-ARBA"/>
</dbReference>
<dbReference type="FunFam" id="2.160.10.10:FF:000017">
    <property type="entry name" value="Mannose-1-phosphate guanyltransferase"/>
    <property type="match status" value="1"/>
</dbReference>
<evidence type="ECO:0000256" key="14">
    <source>
        <dbReference type="ARBA" id="ARBA00047343"/>
    </source>
</evidence>
<dbReference type="AlphaFoldDB" id="A0A8K0RCQ1"/>
<feature type="compositionally biased region" description="Basic and acidic residues" evidence="15">
    <location>
        <begin position="69"/>
        <end position="100"/>
    </location>
</feature>
<dbReference type="GO" id="GO:0004475">
    <property type="term" value="F:mannose-1-phosphate guanylyltransferase (GTP) activity"/>
    <property type="evidence" value="ECO:0007669"/>
    <property type="project" value="UniProtKB-EC"/>
</dbReference>
<evidence type="ECO:0000256" key="6">
    <source>
        <dbReference type="ARBA" id="ARBA00022490"/>
    </source>
</evidence>
<comment type="caution">
    <text evidence="18">The sequence shown here is derived from an EMBL/GenBank/DDBJ whole genome shotgun (WGS) entry which is preliminary data.</text>
</comment>
<dbReference type="EC" id="2.7.7.13" evidence="4"/>
<dbReference type="InterPro" id="IPR056729">
    <property type="entry name" value="GMPPB_C"/>
</dbReference>
<dbReference type="Gene3D" id="3.90.1140.10">
    <property type="entry name" value="Cyclic phosphodiesterase"/>
    <property type="match status" value="1"/>
</dbReference>
<dbReference type="CDD" id="cd05824">
    <property type="entry name" value="LbH_M1P_guanylylT_C"/>
    <property type="match status" value="1"/>
</dbReference>
<protein>
    <recommendedName>
        <fullName evidence="5">Mannose-1-phosphate guanyltransferase</fullName>
        <ecNumber evidence="4">2.7.7.13</ecNumber>
    </recommendedName>
    <alternativeName>
        <fullName evidence="13">GDP-mannose pyrophosphorylase</fullName>
    </alternativeName>
    <alternativeName>
        <fullName evidence="12">GTP-mannose-1-phosphate guanylyltransferase</fullName>
    </alternativeName>
</protein>
<sequence length="682" mass="75240">MVSATSYAAAVSTPNGTLRQPQIQARACSDPDLRSSFESQTARKTQTVPQRPGAGIRSKTSFRGWASKKGQDSADRERGVVREVQHSHETKSEHKPNTGGAEEHVYVLTFKLEESLSRPMNEMRQEFFPKKINRTPAHLTLFHALPHSQMDVLEQSLVELSASTRPFQVTTGGPFRMRKGVGVNVDAGYQKMKEVHGHLKAQWMPFLSEQDQGGFRPHWTVMNKVDEEEAVEHALAAVRKELSISTKEGYAIGLELWKYDRGNWIWTNEYTFGDEKRLSRTPKAFEGSGKASTLSTNGGSSQQSPTGGSGKRPGLMKRGSTIILVGGFGTRLRPLTLTYPKPLVEFANKPMIQHQIEALASAGVTDVVLAVNYRPEIMAEALKTYEKQYNVKIEFSVETEPLGTAGPLKLAERILGKDDSPFFVLNADVTCDYPFAQLAEFHKQHGGEGTIVVTKVEEPSKYGVVVHKPGSASQIDRFVEKPVEFVGNRINAGIYILNPSVLNRIELRPTSIEQETFPAIVKDGLLHSFDLEGFWMDVGQPKDFLSGTCLYLSSLSRKNSKLLTPASEPYVYGGNVLIDPSAKIGKNCRIGPNVTIGPNVVIGDGVRLQRCVILKNSRVKDHAWVKSTIVGWNSTVGKWARLENVTVLGDDVSIGDEVYVNGGSVLPHKSIKQNVDTPSIIM</sequence>
<dbReference type="InterPro" id="IPR045233">
    <property type="entry name" value="GMPPB_N"/>
</dbReference>
<accession>A0A8K0RCQ1</accession>
<keyword evidence="8" id="KW-0547">Nucleotide-binding</keyword>
<evidence type="ECO:0000256" key="10">
    <source>
        <dbReference type="ARBA" id="ARBA00023306"/>
    </source>
</evidence>
<dbReference type="SUPFAM" id="SSF53448">
    <property type="entry name" value="Nucleotide-diphospho-sugar transferases"/>
    <property type="match status" value="1"/>
</dbReference>
<reference evidence="18" key="1">
    <citation type="journal article" date="2021" name="Nat. Commun.">
        <title>Genetic determinants of endophytism in the Arabidopsis root mycobiome.</title>
        <authorList>
            <person name="Mesny F."/>
            <person name="Miyauchi S."/>
            <person name="Thiergart T."/>
            <person name="Pickel B."/>
            <person name="Atanasova L."/>
            <person name="Karlsson M."/>
            <person name="Huettel B."/>
            <person name="Barry K.W."/>
            <person name="Haridas S."/>
            <person name="Chen C."/>
            <person name="Bauer D."/>
            <person name="Andreopoulos W."/>
            <person name="Pangilinan J."/>
            <person name="LaButti K."/>
            <person name="Riley R."/>
            <person name="Lipzen A."/>
            <person name="Clum A."/>
            <person name="Drula E."/>
            <person name="Henrissat B."/>
            <person name="Kohler A."/>
            <person name="Grigoriev I.V."/>
            <person name="Martin F.M."/>
            <person name="Hacquard S."/>
        </authorList>
    </citation>
    <scope>NUCLEOTIDE SEQUENCE</scope>
    <source>
        <strain evidence="18">MPI-SDFR-AT-0120</strain>
    </source>
</reference>
<evidence type="ECO:0000256" key="5">
    <source>
        <dbReference type="ARBA" id="ARBA00018601"/>
    </source>
</evidence>
<comment type="catalytic activity">
    <reaction evidence="14">
        <text>alpha-D-mannose 1-phosphate + GTP + H(+) = GDP-alpha-D-mannose + diphosphate</text>
        <dbReference type="Rhea" id="RHEA:15229"/>
        <dbReference type="ChEBI" id="CHEBI:15378"/>
        <dbReference type="ChEBI" id="CHEBI:33019"/>
        <dbReference type="ChEBI" id="CHEBI:37565"/>
        <dbReference type="ChEBI" id="CHEBI:57527"/>
        <dbReference type="ChEBI" id="CHEBI:58409"/>
        <dbReference type="EC" id="2.7.7.13"/>
    </reaction>
</comment>
<evidence type="ECO:0000256" key="7">
    <source>
        <dbReference type="ARBA" id="ARBA00022679"/>
    </source>
</evidence>
<keyword evidence="6" id="KW-0963">Cytoplasm</keyword>
<comment type="pathway">
    <text evidence="2">Nucleotide-sugar biosynthesis; GDP-alpha-D-mannose biosynthesis; GDP-alpha-D-mannose from alpha-D-mannose 1-phosphate (GTP route): step 1/1.</text>
</comment>
<evidence type="ECO:0000256" key="8">
    <source>
        <dbReference type="ARBA" id="ARBA00022741"/>
    </source>
</evidence>
<keyword evidence="10" id="KW-0131">Cell cycle</keyword>
<evidence type="ECO:0000313" key="18">
    <source>
        <dbReference type="EMBL" id="KAH7093129.1"/>
    </source>
</evidence>
<evidence type="ECO:0000256" key="4">
    <source>
        <dbReference type="ARBA" id="ARBA00012387"/>
    </source>
</evidence>
<evidence type="ECO:0000256" key="13">
    <source>
        <dbReference type="ARBA" id="ARBA00031190"/>
    </source>
</evidence>
<evidence type="ECO:0000256" key="9">
    <source>
        <dbReference type="ARBA" id="ARBA00023134"/>
    </source>
</evidence>
<dbReference type="GO" id="GO:0005737">
    <property type="term" value="C:cytoplasm"/>
    <property type="evidence" value="ECO:0007669"/>
    <property type="project" value="UniProtKB-SubCell"/>
</dbReference>
<dbReference type="GO" id="GO:0009298">
    <property type="term" value="P:GDP-mannose biosynthetic process"/>
    <property type="evidence" value="ECO:0007669"/>
    <property type="project" value="UniProtKB-UniPathway"/>
</dbReference>
<evidence type="ECO:0000259" key="16">
    <source>
        <dbReference type="Pfam" id="PF00483"/>
    </source>
</evidence>
<name>A0A8K0RCQ1_9PLEO</name>
<evidence type="ECO:0000256" key="2">
    <source>
        <dbReference type="ARBA" id="ARBA00004823"/>
    </source>
</evidence>
<dbReference type="InterPro" id="IPR005835">
    <property type="entry name" value="NTP_transferase_dom"/>
</dbReference>
<keyword evidence="7 18" id="KW-0808">Transferase</keyword>
<feature type="compositionally biased region" description="Low complexity" evidence="15">
    <location>
        <begin position="295"/>
        <end position="306"/>
    </location>
</feature>
<dbReference type="InterPro" id="IPR050486">
    <property type="entry name" value="Mannose-1P_guanyltransferase"/>
</dbReference>
<comment type="similarity">
    <text evidence="3">Belongs to the transferase hexapeptide repeat family.</text>
</comment>
<feature type="region of interest" description="Disordered" evidence="15">
    <location>
        <begin position="1"/>
        <end position="100"/>
    </location>
</feature>
<organism evidence="18 19">
    <name type="scientific">Paraphoma chrysanthemicola</name>
    <dbReference type="NCBI Taxonomy" id="798071"/>
    <lineage>
        <taxon>Eukaryota</taxon>
        <taxon>Fungi</taxon>
        <taxon>Dikarya</taxon>
        <taxon>Ascomycota</taxon>
        <taxon>Pezizomycotina</taxon>
        <taxon>Dothideomycetes</taxon>
        <taxon>Pleosporomycetidae</taxon>
        <taxon>Pleosporales</taxon>
        <taxon>Pleosporineae</taxon>
        <taxon>Phaeosphaeriaceae</taxon>
        <taxon>Paraphoma</taxon>
    </lineage>
</organism>
<evidence type="ECO:0000256" key="12">
    <source>
        <dbReference type="ARBA" id="ARBA00030179"/>
    </source>
</evidence>
<dbReference type="PROSITE" id="PS00101">
    <property type="entry name" value="HEXAPEP_TRANSFERASES"/>
    <property type="match status" value="2"/>
</dbReference>
<dbReference type="SUPFAM" id="SSF55144">
    <property type="entry name" value="LigT-like"/>
    <property type="match status" value="1"/>
</dbReference>
<dbReference type="GO" id="GO:0005525">
    <property type="term" value="F:GTP binding"/>
    <property type="evidence" value="ECO:0007669"/>
    <property type="project" value="UniProtKB-KW"/>
</dbReference>
<feature type="compositionally biased region" description="Polar residues" evidence="15">
    <location>
        <begin position="36"/>
        <end position="49"/>
    </location>
</feature>
<dbReference type="InterPro" id="IPR009097">
    <property type="entry name" value="Cyclic_Pdiesterase"/>
</dbReference>
<keyword evidence="9" id="KW-0342">GTP-binding</keyword>
<comment type="subcellular location">
    <subcellularLocation>
        <location evidence="1">Cytoplasm</location>
    </subcellularLocation>
</comment>
<feature type="compositionally biased region" description="Low complexity" evidence="15">
    <location>
        <begin position="1"/>
        <end position="13"/>
    </location>
</feature>
<evidence type="ECO:0000256" key="3">
    <source>
        <dbReference type="ARBA" id="ARBA00007274"/>
    </source>
</evidence>
<feature type="compositionally biased region" description="Polar residues" evidence="15">
    <location>
        <begin position="14"/>
        <end position="23"/>
    </location>
</feature>
<evidence type="ECO:0000313" key="19">
    <source>
        <dbReference type="Proteomes" id="UP000813461"/>
    </source>
</evidence>
<dbReference type="UniPathway" id="UPA00126">
    <property type="reaction ID" value="UER00930"/>
</dbReference>
<dbReference type="Pfam" id="PF13563">
    <property type="entry name" value="2_5_RNA_ligase2"/>
    <property type="match status" value="1"/>
</dbReference>
<dbReference type="Gene3D" id="2.160.10.10">
    <property type="entry name" value="Hexapeptide repeat proteins"/>
    <property type="match status" value="1"/>
</dbReference>
<comment type="function">
    <text evidence="11">Involved in cell wall synthesis where it is required for glycosylation. Involved in cell cycle progression through cell-size checkpoint.</text>
</comment>
<evidence type="ECO:0000256" key="11">
    <source>
        <dbReference type="ARBA" id="ARBA00024813"/>
    </source>
</evidence>
<dbReference type="Proteomes" id="UP000813461">
    <property type="component" value="Unassembled WGS sequence"/>
</dbReference>
<evidence type="ECO:0000256" key="15">
    <source>
        <dbReference type="SAM" id="MobiDB-lite"/>
    </source>
</evidence>
<proteinExistence type="inferred from homology"/>
<dbReference type="Pfam" id="PF00483">
    <property type="entry name" value="NTP_transferase"/>
    <property type="match status" value="1"/>
</dbReference>